<proteinExistence type="predicted"/>
<dbReference type="AlphaFoldDB" id="A0A097AQP0"/>
<name>A0A097AQP0_THEKI</name>
<dbReference type="Proteomes" id="UP000029669">
    <property type="component" value="Chromosome"/>
</dbReference>
<dbReference type="eggNOG" id="COG2206">
    <property type="taxonomic scope" value="Bacteria"/>
</dbReference>
<dbReference type="RefSeq" id="WP_049684947.1">
    <property type="nucleotide sequence ID" value="NZ_CP009170.1"/>
</dbReference>
<dbReference type="GO" id="GO:0071111">
    <property type="term" value="F:cyclic-guanylate-specific phosphodiesterase activity"/>
    <property type="evidence" value="ECO:0007669"/>
    <property type="project" value="UniProtKB-EC"/>
</dbReference>
<protein>
    <submittedName>
        <fullName evidence="2">Cyclic di-GMP phosphodiesterase response regulator RpfG</fullName>
        <ecNumber evidence="2">3.1.4.52</ecNumber>
    </submittedName>
</protein>
<accession>A0A097AQP0</accession>
<dbReference type="Pfam" id="PF13487">
    <property type="entry name" value="HD_5"/>
    <property type="match status" value="1"/>
</dbReference>
<feature type="domain" description="HD-GYP" evidence="1">
    <location>
        <begin position="15"/>
        <end position="208"/>
    </location>
</feature>
<gene>
    <name evidence="2" type="primary">rpfG2</name>
    <name evidence="2" type="ORF">TKV_c09720</name>
</gene>
<dbReference type="SMART" id="SM00471">
    <property type="entry name" value="HDc"/>
    <property type="match status" value="1"/>
</dbReference>
<evidence type="ECO:0000313" key="2">
    <source>
        <dbReference type="EMBL" id="AIS52149.1"/>
    </source>
</evidence>
<dbReference type="InterPro" id="IPR003607">
    <property type="entry name" value="HD/PDEase_dom"/>
</dbReference>
<dbReference type="InterPro" id="IPR037522">
    <property type="entry name" value="HD_GYP_dom"/>
</dbReference>
<sequence>MINKRWGALAVDENVLYPRAYSFLERFFPELVSFQELLMHSVRTAKYAFQLSCFLGLGDPQLLFWAGALHDVGKLMVPRHILENPGPLLENQWKIMMQHPLWSFKLVETRCRGTRCLKGILVAIKAHHEAWDGTGYPAGLKGSDIPLEARILALADVFDALTSPRPYRPPLSLGEARKVMTEMVGKKLDPYLFQKAHISLLSFKEEKG</sequence>
<keyword evidence="3" id="KW-1185">Reference proteome</keyword>
<dbReference type="Gene3D" id="1.10.3210.10">
    <property type="entry name" value="Hypothetical protein af1432"/>
    <property type="match status" value="1"/>
</dbReference>
<dbReference type="InterPro" id="IPR052020">
    <property type="entry name" value="Cyclic_di-GMP/3'3'-cGAMP_PDE"/>
</dbReference>
<dbReference type="KEGG" id="tki:TKV_c09720"/>
<dbReference type="PANTHER" id="PTHR45228">
    <property type="entry name" value="CYCLIC DI-GMP PHOSPHODIESTERASE TM_0186-RELATED"/>
    <property type="match status" value="1"/>
</dbReference>
<dbReference type="SUPFAM" id="SSF109604">
    <property type="entry name" value="HD-domain/PDEase-like"/>
    <property type="match status" value="1"/>
</dbReference>
<reference evidence="3" key="1">
    <citation type="journal article" date="2015" name="Genome Announc.">
        <title>Whole-Genome Sequences of 80 Environmental and Clinical Isolates of Burkholderia pseudomallei.</title>
        <authorList>
            <person name="Johnson S.L."/>
            <person name="Baker A.L."/>
            <person name="Chain P.S."/>
            <person name="Currie B.J."/>
            <person name="Daligault H.E."/>
            <person name="Davenport K.W."/>
            <person name="Davis C.B."/>
            <person name="Inglis T.J."/>
            <person name="Kaestli M."/>
            <person name="Koren S."/>
            <person name="Mayo M."/>
            <person name="Merritt A.J."/>
            <person name="Price E.P."/>
            <person name="Sarovich D.S."/>
            <person name="Warner J."/>
            <person name="Rosovitz M.J."/>
        </authorList>
    </citation>
    <scope>NUCLEOTIDE SEQUENCE [LARGE SCALE GENOMIC DNA]</scope>
    <source>
        <strain evidence="3">DSM 2030</strain>
    </source>
</reference>
<organism evidence="2 3">
    <name type="scientific">Thermoanaerobacter kivui</name>
    <name type="common">Acetogenium kivui</name>
    <dbReference type="NCBI Taxonomy" id="2325"/>
    <lineage>
        <taxon>Bacteria</taxon>
        <taxon>Bacillati</taxon>
        <taxon>Bacillota</taxon>
        <taxon>Clostridia</taxon>
        <taxon>Thermoanaerobacterales</taxon>
        <taxon>Thermoanaerobacteraceae</taxon>
        <taxon>Thermoanaerobacter</taxon>
    </lineage>
</organism>
<keyword evidence="2" id="KW-0378">Hydrolase</keyword>
<dbReference type="PROSITE" id="PS51832">
    <property type="entry name" value="HD_GYP"/>
    <property type="match status" value="1"/>
</dbReference>
<evidence type="ECO:0000259" key="1">
    <source>
        <dbReference type="PROSITE" id="PS51832"/>
    </source>
</evidence>
<dbReference type="HOGENOM" id="CLU_000445_92_3_9"/>
<dbReference type="OrthoDB" id="10822at2"/>
<evidence type="ECO:0000313" key="3">
    <source>
        <dbReference type="Proteomes" id="UP000029669"/>
    </source>
</evidence>
<dbReference type="EMBL" id="CP009170">
    <property type="protein sequence ID" value="AIS52149.1"/>
    <property type="molecule type" value="Genomic_DNA"/>
</dbReference>
<dbReference type="STRING" id="2325.TKV_c09720"/>
<dbReference type="CDD" id="cd00077">
    <property type="entry name" value="HDc"/>
    <property type="match status" value="1"/>
</dbReference>
<dbReference type="PANTHER" id="PTHR45228:SF4">
    <property type="entry name" value="LIPOPROTEIN"/>
    <property type="match status" value="1"/>
</dbReference>
<dbReference type="EC" id="3.1.4.52" evidence="2"/>